<reference evidence="4" key="1">
    <citation type="submission" date="2021-01" db="EMBL/GenBank/DDBJ databases">
        <authorList>
            <person name="Corre E."/>
            <person name="Pelletier E."/>
            <person name="Niang G."/>
            <person name="Scheremetjew M."/>
            <person name="Finn R."/>
            <person name="Kale V."/>
            <person name="Holt S."/>
            <person name="Cochrane G."/>
            <person name="Meng A."/>
            <person name="Brown T."/>
            <person name="Cohen L."/>
        </authorList>
    </citation>
    <scope>NUCLEOTIDE SEQUENCE</scope>
    <source>
        <strain evidence="4">CCMP2084</strain>
    </source>
</reference>
<feature type="transmembrane region" description="Helical" evidence="2">
    <location>
        <begin position="247"/>
        <end position="268"/>
    </location>
</feature>
<evidence type="ECO:0000313" key="4">
    <source>
        <dbReference type="EMBL" id="CAD9819969.1"/>
    </source>
</evidence>
<evidence type="ECO:0000256" key="2">
    <source>
        <dbReference type="SAM" id="Phobius"/>
    </source>
</evidence>
<feature type="compositionally biased region" description="Acidic residues" evidence="1">
    <location>
        <begin position="347"/>
        <end position="369"/>
    </location>
</feature>
<sequence length="406" mass="45792">MACSRMGGRSVSLVAAVIVLLVSCEKVRAKSSFGRSATWVPSPSLSLHRRSASGLWGLRREHTSGVDEATILGTRGGANVDVDIEDEEAAKERAEQRRVEREKEIKYQMEQHVLLQLRSTLLSETLAARGLSVTTMTDVTTPAGDKPPQLTDWDCALSTHEEPKTCLYSFDAEPNTKVVAPMGSDQWISLVALNRLRRTDPSKVEPMWHSRYAILKSWFSDSSEFSVSQHVGWEGFVVGSLLLDSPMVLRAILVTCTAMALITVLPLLEYMVNRLIVSGLFWSKWKTWSRIVHAALPLKLLLGQMTWKFVTGSYITLETFVREYIVEMECSLLQDSIPLTVGPGSSLDEDDVERFPDEEDEDGEEEQEFDIVRSDNELDLEEEEELFVEEEDIDESEDDESDEYDW</sequence>
<dbReference type="AlphaFoldDB" id="A0A7S2XP42"/>
<name>A0A7S2XP42_9STRA</name>
<keyword evidence="2" id="KW-0472">Membrane</keyword>
<dbReference type="EMBL" id="HBHQ01017654">
    <property type="protein sequence ID" value="CAD9819969.1"/>
    <property type="molecule type" value="Transcribed_RNA"/>
</dbReference>
<feature type="region of interest" description="Disordered" evidence="1">
    <location>
        <begin position="341"/>
        <end position="406"/>
    </location>
</feature>
<feature type="signal peptide" evidence="3">
    <location>
        <begin position="1"/>
        <end position="29"/>
    </location>
</feature>
<organism evidence="4">
    <name type="scientific">Attheya septentrionalis</name>
    <dbReference type="NCBI Taxonomy" id="420275"/>
    <lineage>
        <taxon>Eukaryota</taxon>
        <taxon>Sar</taxon>
        <taxon>Stramenopiles</taxon>
        <taxon>Ochrophyta</taxon>
        <taxon>Bacillariophyta</taxon>
        <taxon>Coscinodiscophyceae</taxon>
        <taxon>Chaetocerotophycidae</taxon>
        <taxon>Chaetocerotales</taxon>
        <taxon>Attheyaceae</taxon>
        <taxon>Attheya</taxon>
    </lineage>
</organism>
<dbReference type="PROSITE" id="PS51257">
    <property type="entry name" value="PROKAR_LIPOPROTEIN"/>
    <property type="match status" value="1"/>
</dbReference>
<feature type="chain" id="PRO_5030690775" evidence="3">
    <location>
        <begin position="30"/>
        <end position="406"/>
    </location>
</feature>
<feature type="compositionally biased region" description="Acidic residues" evidence="1">
    <location>
        <begin position="377"/>
        <end position="406"/>
    </location>
</feature>
<gene>
    <name evidence="4" type="ORF">ASEP1449_LOCUS11802</name>
</gene>
<proteinExistence type="predicted"/>
<protein>
    <submittedName>
        <fullName evidence="4">Uncharacterized protein</fullName>
    </submittedName>
</protein>
<accession>A0A7S2XP42</accession>
<evidence type="ECO:0000256" key="3">
    <source>
        <dbReference type="SAM" id="SignalP"/>
    </source>
</evidence>
<evidence type="ECO:0000256" key="1">
    <source>
        <dbReference type="SAM" id="MobiDB-lite"/>
    </source>
</evidence>
<keyword evidence="2" id="KW-0812">Transmembrane</keyword>
<keyword evidence="2" id="KW-1133">Transmembrane helix</keyword>
<keyword evidence="3" id="KW-0732">Signal</keyword>